<comment type="similarity">
    <text evidence="2 7">Belongs to the sodium:solute symporter (SSF) (TC 2.A.21) family.</text>
</comment>
<feature type="transmembrane region" description="Helical" evidence="8">
    <location>
        <begin position="81"/>
        <end position="100"/>
    </location>
</feature>
<dbReference type="NCBIfam" id="NF046076">
    <property type="entry name" value="monocarbox_MctP"/>
    <property type="match status" value="1"/>
</dbReference>
<feature type="transmembrane region" description="Helical" evidence="8">
    <location>
        <begin position="155"/>
        <end position="176"/>
    </location>
</feature>
<keyword evidence="6 8" id="KW-0472">Membrane</keyword>
<protein>
    <submittedName>
        <fullName evidence="9">Sodium:solute symporter</fullName>
    </submittedName>
</protein>
<feature type="transmembrane region" description="Helical" evidence="8">
    <location>
        <begin position="49"/>
        <end position="75"/>
    </location>
</feature>
<keyword evidence="5 8" id="KW-1133">Transmembrane helix</keyword>
<feature type="transmembrane region" description="Helical" evidence="8">
    <location>
        <begin position="427"/>
        <end position="445"/>
    </location>
</feature>
<reference evidence="9 10" key="1">
    <citation type="submission" date="2018-08" db="EMBL/GenBank/DDBJ databases">
        <title>Acidipila sp. 4G-K13, an acidobacterium isolated from forest soil.</title>
        <authorList>
            <person name="Gao Z.-H."/>
            <person name="Qiu L.-H."/>
        </authorList>
    </citation>
    <scope>NUCLEOTIDE SEQUENCE [LARGE SCALE GENOMIC DNA]</scope>
    <source>
        <strain evidence="9 10">4G-K13</strain>
    </source>
</reference>
<dbReference type="EMBL" id="QVQT01000004">
    <property type="protein sequence ID" value="RFU16283.1"/>
    <property type="molecule type" value="Genomic_DNA"/>
</dbReference>
<proteinExistence type="inferred from homology"/>
<dbReference type="GO" id="GO:0005886">
    <property type="term" value="C:plasma membrane"/>
    <property type="evidence" value="ECO:0007669"/>
    <property type="project" value="TreeGrafter"/>
</dbReference>
<name>A0A372INX6_9BACT</name>
<dbReference type="Proteomes" id="UP000264702">
    <property type="component" value="Unassembled WGS sequence"/>
</dbReference>
<dbReference type="PANTHER" id="PTHR48086">
    <property type="entry name" value="SODIUM/PROLINE SYMPORTER-RELATED"/>
    <property type="match status" value="1"/>
</dbReference>
<dbReference type="InterPro" id="IPR038377">
    <property type="entry name" value="Na/Glc_symporter_sf"/>
</dbReference>
<feature type="transmembrane region" description="Helical" evidence="8">
    <location>
        <begin position="397"/>
        <end position="420"/>
    </location>
</feature>
<feature type="transmembrane region" description="Helical" evidence="8">
    <location>
        <begin position="279"/>
        <end position="303"/>
    </location>
</feature>
<dbReference type="Pfam" id="PF00474">
    <property type="entry name" value="SSF"/>
    <property type="match status" value="1"/>
</dbReference>
<feature type="transmembrane region" description="Helical" evidence="8">
    <location>
        <begin position="241"/>
        <end position="258"/>
    </location>
</feature>
<evidence type="ECO:0000313" key="9">
    <source>
        <dbReference type="EMBL" id="RFU16283.1"/>
    </source>
</evidence>
<evidence type="ECO:0000256" key="4">
    <source>
        <dbReference type="ARBA" id="ARBA00022692"/>
    </source>
</evidence>
<comment type="caution">
    <text evidence="9">The sequence shown here is derived from an EMBL/GenBank/DDBJ whole genome shotgun (WGS) entry which is preliminary data.</text>
</comment>
<dbReference type="AlphaFoldDB" id="A0A372INX6"/>
<keyword evidence="4 8" id="KW-0812">Transmembrane</keyword>
<evidence type="ECO:0000256" key="5">
    <source>
        <dbReference type="ARBA" id="ARBA00022989"/>
    </source>
</evidence>
<feature type="transmembrane region" description="Helical" evidence="8">
    <location>
        <begin position="196"/>
        <end position="221"/>
    </location>
</feature>
<comment type="subcellular location">
    <subcellularLocation>
        <location evidence="1">Membrane</location>
        <topology evidence="1">Multi-pass membrane protein</topology>
    </subcellularLocation>
</comment>
<dbReference type="Gene3D" id="1.20.1730.10">
    <property type="entry name" value="Sodium/glucose cotransporter"/>
    <property type="match status" value="1"/>
</dbReference>
<feature type="transmembrane region" description="Helical" evidence="8">
    <location>
        <begin position="323"/>
        <end position="352"/>
    </location>
</feature>
<dbReference type="PANTHER" id="PTHR48086:SF8">
    <property type="entry name" value="MONOCARBOXYLIC ACID PERMEASE"/>
    <property type="match status" value="1"/>
</dbReference>
<dbReference type="InterPro" id="IPR001734">
    <property type="entry name" value="Na/solute_symporter"/>
</dbReference>
<evidence type="ECO:0000256" key="6">
    <source>
        <dbReference type="ARBA" id="ARBA00023136"/>
    </source>
</evidence>
<gene>
    <name evidence="9" type="ORF">D0Y96_12870</name>
</gene>
<feature type="transmembrane region" description="Helical" evidence="8">
    <location>
        <begin position="6"/>
        <end position="28"/>
    </location>
</feature>
<evidence type="ECO:0000256" key="7">
    <source>
        <dbReference type="RuleBase" id="RU362091"/>
    </source>
</evidence>
<dbReference type="PROSITE" id="PS50283">
    <property type="entry name" value="NA_SOLUT_SYMP_3"/>
    <property type="match status" value="1"/>
</dbReference>
<keyword evidence="10" id="KW-1185">Reference proteome</keyword>
<evidence type="ECO:0000256" key="8">
    <source>
        <dbReference type="SAM" id="Phobius"/>
    </source>
</evidence>
<keyword evidence="3" id="KW-0813">Transport</keyword>
<dbReference type="GO" id="GO:0022857">
    <property type="term" value="F:transmembrane transporter activity"/>
    <property type="evidence" value="ECO:0007669"/>
    <property type="project" value="InterPro"/>
</dbReference>
<feature type="transmembrane region" description="Helical" evidence="8">
    <location>
        <begin position="465"/>
        <end position="485"/>
    </location>
</feature>
<dbReference type="CDD" id="cd10322">
    <property type="entry name" value="SLC5sbd"/>
    <property type="match status" value="1"/>
</dbReference>
<evidence type="ECO:0000313" key="10">
    <source>
        <dbReference type="Proteomes" id="UP000264702"/>
    </source>
</evidence>
<evidence type="ECO:0000256" key="3">
    <source>
        <dbReference type="ARBA" id="ARBA00022448"/>
    </source>
</evidence>
<dbReference type="InterPro" id="IPR050277">
    <property type="entry name" value="Sodium:Solute_Symporter"/>
</dbReference>
<accession>A0A372INX6</accession>
<evidence type="ECO:0000256" key="1">
    <source>
        <dbReference type="ARBA" id="ARBA00004141"/>
    </source>
</evidence>
<evidence type="ECO:0000256" key="2">
    <source>
        <dbReference type="ARBA" id="ARBA00006434"/>
    </source>
</evidence>
<sequence>MPEMTIHAVSITVFVLCFLLVTLAGFLAARWKRADLHSLEEWGLAGRRFGTVVTWFLIGGDFYTAYTIIAVPAALYGAGAYGFFAIPYCILLYPYMMLVLPRLWKVCHRHGYVTLADFVRGRFGSRWLAMAIAVTGILATMPYIALQLIGIQEVIAALGIHGEWPLIAAFVILAAYTYTSGLRAPAAIAIVKDIMLYLMVLAALFVLPARLGGYGHIFHAAAGALALHKPPASIILPPSQYFSYSTLAIGSAIAIVLYPHTATGVLSASSGKVLRRNAALLPAYNLLLTLIALLGFAALAAGIRTTDTSSVVPTLFTRFFPEWFSGFCLAAIGIGALVPAAIMSIASANLFTRNLYGELHRGRMTPQQEASQAKIVSLVVKFGALIFVLGVKSQYAIELQLLGGIWIAQLFPAVVLGIYTRWFHGRALLCGWAAGMLTGTGMALARDLKSSIFPLHLGTHHTYMVYAAVPALLVNLIVSAGITLFMDALGHPRGADATDAAYPAAQQV</sequence>
<feature type="transmembrane region" description="Helical" evidence="8">
    <location>
        <begin position="373"/>
        <end position="391"/>
    </location>
</feature>
<organism evidence="9 10">
    <name type="scientific">Paracidobacterium acidisoli</name>
    <dbReference type="NCBI Taxonomy" id="2303751"/>
    <lineage>
        <taxon>Bacteria</taxon>
        <taxon>Pseudomonadati</taxon>
        <taxon>Acidobacteriota</taxon>
        <taxon>Terriglobia</taxon>
        <taxon>Terriglobales</taxon>
        <taxon>Acidobacteriaceae</taxon>
        <taxon>Paracidobacterium</taxon>
    </lineage>
</organism>
<feature type="transmembrane region" description="Helical" evidence="8">
    <location>
        <begin position="127"/>
        <end position="149"/>
    </location>
</feature>